<keyword evidence="2" id="KW-1185">Reference proteome</keyword>
<dbReference type="AlphaFoldDB" id="A0AB34FEW4"/>
<comment type="caution">
    <text evidence="1">The sequence shown here is derived from an EMBL/GenBank/DDBJ whole genome shotgun (WGS) entry which is preliminary data.</text>
</comment>
<sequence>MKRAVPLPPDDDDAMLGEWLAASGKQAEPWVYGYYCTKGGGIWRVAQRASLMSHTARAL</sequence>
<dbReference type="EMBL" id="JAQHRD010000011">
    <property type="protein sequence ID" value="KAJ6437568.1"/>
    <property type="molecule type" value="Genomic_DNA"/>
</dbReference>
<gene>
    <name evidence="1" type="ORF">O9K51_09774</name>
</gene>
<organism evidence="1 2">
    <name type="scientific">Purpureocillium lavendulum</name>
    <dbReference type="NCBI Taxonomy" id="1247861"/>
    <lineage>
        <taxon>Eukaryota</taxon>
        <taxon>Fungi</taxon>
        <taxon>Dikarya</taxon>
        <taxon>Ascomycota</taxon>
        <taxon>Pezizomycotina</taxon>
        <taxon>Sordariomycetes</taxon>
        <taxon>Hypocreomycetidae</taxon>
        <taxon>Hypocreales</taxon>
        <taxon>Ophiocordycipitaceae</taxon>
        <taxon>Purpureocillium</taxon>
    </lineage>
</organism>
<name>A0AB34FEW4_9HYPO</name>
<protein>
    <submittedName>
        <fullName evidence="1">Uncharacterized protein</fullName>
    </submittedName>
</protein>
<reference evidence="1" key="1">
    <citation type="submission" date="2023-01" db="EMBL/GenBank/DDBJ databases">
        <title>The growth and conidiation of Purpureocillium lavendulum are regulated by nitrogen source and histone H3K14 acetylation.</title>
        <authorList>
            <person name="Tang P."/>
            <person name="Han J."/>
            <person name="Zhang C."/>
            <person name="Tang P."/>
            <person name="Qi F."/>
            <person name="Zhang K."/>
            <person name="Liang L."/>
        </authorList>
    </citation>
    <scope>NUCLEOTIDE SEQUENCE</scope>
    <source>
        <strain evidence="1">YMF1.00683</strain>
    </source>
</reference>
<accession>A0AB34FEW4</accession>
<evidence type="ECO:0000313" key="2">
    <source>
        <dbReference type="Proteomes" id="UP001163105"/>
    </source>
</evidence>
<proteinExistence type="predicted"/>
<dbReference type="Proteomes" id="UP001163105">
    <property type="component" value="Unassembled WGS sequence"/>
</dbReference>
<evidence type="ECO:0000313" key="1">
    <source>
        <dbReference type="EMBL" id="KAJ6437568.1"/>
    </source>
</evidence>